<dbReference type="Bgee" id="FBgn0182749">
    <property type="expression patterns" value="Expressed in male reproductive system and 2 other cell types or tissues"/>
</dbReference>
<feature type="compositionally biased region" description="Polar residues" evidence="1">
    <location>
        <begin position="1048"/>
        <end position="1074"/>
    </location>
</feature>
<feature type="region of interest" description="Disordered" evidence="1">
    <location>
        <begin position="512"/>
        <end position="538"/>
    </location>
</feature>
<keyword evidence="3" id="KW-1185">Reference proteome</keyword>
<dbReference type="OrthoDB" id="7868542at2759"/>
<dbReference type="PhylomeDB" id="B4QEU6"/>
<feature type="compositionally biased region" description="Polar residues" evidence="1">
    <location>
        <begin position="520"/>
        <end position="530"/>
    </location>
</feature>
<reference evidence="2 3" key="1">
    <citation type="journal article" date="2007" name="Nature">
        <title>Evolution of genes and genomes on the Drosophila phylogeny.</title>
        <authorList>
            <consortium name="Drosophila 12 Genomes Consortium"/>
            <person name="Clark A.G."/>
            <person name="Eisen M.B."/>
            <person name="Smith D.R."/>
            <person name="Bergman C.M."/>
            <person name="Oliver B."/>
            <person name="Markow T.A."/>
            <person name="Kaufman T.C."/>
            <person name="Kellis M."/>
            <person name="Gelbart W."/>
            <person name="Iyer V.N."/>
            <person name="Pollard D.A."/>
            <person name="Sackton T.B."/>
            <person name="Larracuente A.M."/>
            <person name="Singh N.D."/>
            <person name="Abad J.P."/>
            <person name="Abt D.N."/>
            <person name="Adryan B."/>
            <person name="Aguade M."/>
            <person name="Akashi H."/>
            <person name="Anderson W.W."/>
            <person name="Aquadro C.F."/>
            <person name="Ardell D.H."/>
            <person name="Arguello R."/>
            <person name="Artieri C.G."/>
            <person name="Barbash D.A."/>
            <person name="Barker D."/>
            <person name="Barsanti P."/>
            <person name="Batterham P."/>
            <person name="Batzoglou S."/>
            <person name="Begun D."/>
            <person name="Bhutkar A."/>
            <person name="Blanco E."/>
            <person name="Bosak S.A."/>
            <person name="Bradley R.K."/>
            <person name="Brand A.D."/>
            <person name="Brent M.R."/>
            <person name="Brooks A.N."/>
            <person name="Brown R.H."/>
            <person name="Butlin R.K."/>
            <person name="Caggese C."/>
            <person name="Calvi B.R."/>
            <person name="Bernardo de Carvalho A."/>
            <person name="Caspi A."/>
            <person name="Castrezana S."/>
            <person name="Celniker S.E."/>
            <person name="Chang J.L."/>
            <person name="Chapple C."/>
            <person name="Chatterji S."/>
            <person name="Chinwalla A."/>
            <person name="Civetta A."/>
            <person name="Clifton S.W."/>
            <person name="Comeron J.M."/>
            <person name="Costello J.C."/>
            <person name="Coyne J.A."/>
            <person name="Daub J."/>
            <person name="David R.G."/>
            <person name="Delcher A.L."/>
            <person name="Delehaunty K."/>
            <person name="Do C.B."/>
            <person name="Ebling H."/>
            <person name="Edwards K."/>
            <person name="Eickbush T."/>
            <person name="Evans J.D."/>
            <person name="Filipski A."/>
            <person name="Findeiss S."/>
            <person name="Freyhult E."/>
            <person name="Fulton L."/>
            <person name="Fulton R."/>
            <person name="Garcia A.C."/>
            <person name="Gardiner A."/>
            <person name="Garfield D.A."/>
            <person name="Garvin B.E."/>
            <person name="Gibson G."/>
            <person name="Gilbert D."/>
            <person name="Gnerre S."/>
            <person name="Godfrey J."/>
            <person name="Good R."/>
            <person name="Gotea V."/>
            <person name="Gravely B."/>
            <person name="Greenberg A.J."/>
            <person name="Griffiths-Jones S."/>
            <person name="Gross S."/>
            <person name="Guigo R."/>
            <person name="Gustafson E.A."/>
            <person name="Haerty W."/>
            <person name="Hahn M.W."/>
            <person name="Halligan D.L."/>
            <person name="Halpern A.L."/>
            <person name="Halter G.M."/>
            <person name="Han M.V."/>
            <person name="Heger A."/>
            <person name="Hillier L."/>
            <person name="Hinrichs A.S."/>
            <person name="Holmes I."/>
            <person name="Hoskins R.A."/>
            <person name="Hubisz M.J."/>
            <person name="Hultmark D."/>
            <person name="Huntley M.A."/>
            <person name="Jaffe D.B."/>
            <person name="Jagadeeshan S."/>
            <person name="Jeck W.R."/>
            <person name="Johnson J."/>
            <person name="Jones C.D."/>
            <person name="Jordan W.C."/>
            <person name="Karpen G.H."/>
            <person name="Kataoka E."/>
            <person name="Keightley P.D."/>
            <person name="Kheradpour P."/>
            <person name="Kirkness E.F."/>
            <person name="Koerich L.B."/>
            <person name="Kristiansen K."/>
            <person name="Kudrna D."/>
            <person name="Kulathinal R.J."/>
            <person name="Kumar S."/>
            <person name="Kwok R."/>
            <person name="Lander E."/>
            <person name="Langley C.H."/>
            <person name="Lapoint R."/>
            <person name="Lazzaro B.P."/>
            <person name="Lee S.J."/>
            <person name="Levesque L."/>
            <person name="Li R."/>
            <person name="Lin C.F."/>
            <person name="Lin M.F."/>
            <person name="Lindblad-Toh K."/>
            <person name="Llopart A."/>
            <person name="Long M."/>
            <person name="Low L."/>
            <person name="Lozovsky E."/>
            <person name="Lu J."/>
            <person name="Luo M."/>
            <person name="Machado C.A."/>
            <person name="Makalowski W."/>
            <person name="Marzo M."/>
            <person name="Matsuda M."/>
            <person name="Matzkin L."/>
            <person name="McAllister B."/>
            <person name="McBride C.S."/>
            <person name="McKernan B."/>
            <person name="McKernan K."/>
            <person name="Mendez-Lago M."/>
            <person name="Minx P."/>
            <person name="Mollenhauer M.U."/>
            <person name="Montooth K."/>
            <person name="Mount S.M."/>
            <person name="Mu X."/>
            <person name="Myers E."/>
            <person name="Negre B."/>
            <person name="Newfeld S."/>
            <person name="Nielsen R."/>
            <person name="Noor M.A."/>
            <person name="O'Grady P."/>
            <person name="Pachter L."/>
            <person name="Papaceit M."/>
            <person name="Parisi M.J."/>
            <person name="Parisi M."/>
            <person name="Parts L."/>
            <person name="Pedersen J.S."/>
            <person name="Pesole G."/>
            <person name="Phillippy A.M."/>
            <person name="Ponting C.P."/>
            <person name="Pop M."/>
            <person name="Porcelli D."/>
            <person name="Powell J.R."/>
            <person name="Prohaska S."/>
            <person name="Pruitt K."/>
            <person name="Puig M."/>
            <person name="Quesneville H."/>
            <person name="Ram K.R."/>
            <person name="Rand D."/>
            <person name="Rasmussen M.D."/>
            <person name="Reed L.K."/>
            <person name="Reenan R."/>
            <person name="Reily A."/>
            <person name="Remington K.A."/>
            <person name="Rieger T.T."/>
            <person name="Ritchie M.G."/>
            <person name="Robin C."/>
            <person name="Rogers Y.H."/>
            <person name="Rohde C."/>
            <person name="Rozas J."/>
            <person name="Rubenfield M.J."/>
            <person name="Ruiz A."/>
            <person name="Russo S."/>
            <person name="Salzberg S.L."/>
            <person name="Sanchez-Gracia A."/>
            <person name="Saranga D.J."/>
            <person name="Sato H."/>
            <person name="Schaeffer S.W."/>
            <person name="Schatz M.C."/>
            <person name="Schlenke T."/>
            <person name="Schwartz R."/>
            <person name="Segarra C."/>
            <person name="Singh R.S."/>
            <person name="Sirot L."/>
            <person name="Sirota M."/>
            <person name="Sisneros N.B."/>
            <person name="Smith C.D."/>
            <person name="Smith T.F."/>
            <person name="Spieth J."/>
            <person name="Stage D.E."/>
            <person name="Stark A."/>
            <person name="Stephan W."/>
            <person name="Strausberg R.L."/>
            <person name="Strempel S."/>
            <person name="Sturgill D."/>
            <person name="Sutton G."/>
            <person name="Sutton G.G."/>
            <person name="Tao W."/>
            <person name="Teichmann S."/>
            <person name="Tobari Y.N."/>
            <person name="Tomimura Y."/>
            <person name="Tsolas J.M."/>
            <person name="Valente V.L."/>
            <person name="Venter E."/>
            <person name="Venter J.C."/>
            <person name="Vicario S."/>
            <person name="Vieira F.G."/>
            <person name="Vilella A.J."/>
            <person name="Villasante A."/>
            <person name="Walenz B."/>
            <person name="Wang J."/>
            <person name="Wasserman M."/>
            <person name="Watts T."/>
            <person name="Wilson D."/>
            <person name="Wilson R.K."/>
            <person name="Wing R.A."/>
            <person name="Wolfner M.F."/>
            <person name="Wong A."/>
            <person name="Wong G.K."/>
            <person name="Wu C.I."/>
            <person name="Wu G."/>
            <person name="Yamamoto D."/>
            <person name="Yang H.P."/>
            <person name="Yang S.P."/>
            <person name="Yorke J.A."/>
            <person name="Yoshida K."/>
            <person name="Zdobnov E."/>
            <person name="Zhang P."/>
            <person name="Zhang Y."/>
            <person name="Zimin A.V."/>
            <person name="Baldwin J."/>
            <person name="Abdouelleil A."/>
            <person name="Abdulkadir J."/>
            <person name="Abebe A."/>
            <person name="Abera B."/>
            <person name="Abreu J."/>
            <person name="Acer S.C."/>
            <person name="Aftuck L."/>
            <person name="Alexander A."/>
            <person name="An P."/>
            <person name="Anderson E."/>
            <person name="Anderson S."/>
            <person name="Arachi H."/>
            <person name="Azer M."/>
            <person name="Bachantsang P."/>
            <person name="Barry A."/>
            <person name="Bayul T."/>
            <person name="Berlin A."/>
            <person name="Bessette D."/>
            <person name="Bloom T."/>
            <person name="Blye J."/>
            <person name="Boguslavskiy L."/>
            <person name="Bonnet C."/>
            <person name="Boukhgalter B."/>
            <person name="Bourzgui I."/>
            <person name="Brown A."/>
            <person name="Cahill P."/>
            <person name="Channer S."/>
            <person name="Cheshatsang Y."/>
            <person name="Chuda L."/>
            <person name="Citroen M."/>
            <person name="Collymore A."/>
            <person name="Cooke P."/>
            <person name="Costello M."/>
            <person name="D'Aco K."/>
            <person name="Daza R."/>
            <person name="De Haan G."/>
            <person name="DeGray S."/>
            <person name="DeMaso C."/>
            <person name="Dhargay N."/>
            <person name="Dooley K."/>
            <person name="Dooley E."/>
            <person name="Doricent M."/>
            <person name="Dorje P."/>
            <person name="Dorjee K."/>
            <person name="Dupes A."/>
            <person name="Elong R."/>
            <person name="Falk J."/>
            <person name="Farina A."/>
            <person name="Faro S."/>
            <person name="Ferguson D."/>
            <person name="Fisher S."/>
            <person name="Foley C.D."/>
            <person name="Franke A."/>
            <person name="Friedrich D."/>
            <person name="Gadbois L."/>
            <person name="Gearin G."/>
            <person name="Gearin C.R."/>
            <person name="Giannoukos G."/>
            <person name="Goode T."/>
            <person name="Graham J."/>
            <person name="Grandbois E."/>
            <person name="Grewal S."/>
            <person name="Gyaltsen K."/>
            <person name="Hafez N."/>
            <person name="Hagos B."/>
            <person name="Hall J."/>
            <person name="Henson C."/>
            <person name="Hollinger A."/>
            <person name="Honan T."/>
            <person name="Huard M.D."/>
            <person name="Hughes L."/>
            <person name="Hurhula B."/>
            <person name="Husby M.E."/>
            <person name="Kamat A."/>
            <person name="Kanga B."/>
            <person name="Kashin S."/>
            <person name="Khazanovich D."/>
            <person name="Kisner P."/>
            <person name="Lance K."/>
            <person name="Lara M."/>
            <person name="Lee W."/>
            <person name="Lennon N."/>
            <person name="Letendre F."/>
            <person name="LeVine R."/>
            <person name="Lipovsky A."/>
            <person name="Liu X."/>
            <person name="Liu J."/>
            <person name="Liu S."/>
            <person name="Lokyitsang T."/>
            <person name="Lokyitsang Y."/>
            <person name="Lubonja R."/>
            <person name="Lui A."/>
            <person name="MacDonald P."/>
            <person name="Magnisalis V."/>
            <person name="Maru K."/>
            <person name="Matthews C."/>
            <person name="McCusker W."/>
            <person name="McDonough S."/>
            <person name="Mehta T."/>
            <person name="Meldrim J."/>
            <person name="Meneus L."/>
            <person name="Mihai O."/>
            <person name="Mihalev A."/>
            <person name="Mihova T."/>
            <person name="Mittelman R."/>
            <person name="Mlenga V."/>
            <person name="Montmayeur A."/>
            <person name="Mulrain L."/>
            <person name="Navidi A."/>
            <person name="Naylor J."/>
            <person name="Negash T."/>
            <person name="Nguyen T."/>
            <person name="Nguyen N."/>
            <person name="Nicol R."/>
            <person name="Norbu C."/>
            <person name="Norbu N."/>
            <person name="Novod N."/>
            <person name="O'Neill B."/>
            <person name="Osman S."/>
            <person name="Markiewicz E."/>
            <person name="Oyono O.L."/>
            <person name="Patti C."/>
            <person name="Phunkhang P."/>
            <person name="Pierre F."/>
            <person name="Priest M."/>
            <person name="Raghuraman S."/>
            <person name="Rege F."/>
            <person name="Reyes R."/>
            <person name="Rise C."/>
            <person name="Rogov P."/>
            <person name="Ross K."/>
            <person name="Ryan E."/>
            <person name="Settipalli S."/>
            <person name="Shea T."/>
            <person name="Sherpa N."/>
            <person name="Shi L."/>
            <person name="Shih D."/>
            <person name="Sparrow T."/>
            <person name="Spaulding J."/>
            <person name="Stalker J."/>
            <person name="Stange-Thomann N."/>
            <person name="Stavropoulos S."/>
            <person name="Stone C."/>
            <person name="Strader C."/>
            <person name="Tesfaye S."/>
            <person name="Thomson T."/>
            <person name="Thoulutsang Y."/>
            <person name="Thoulutsang D."/>
            <person name="Topham K."/>
            <person name="Topping I."/>
            <person name="Tsamla T."/>
            <person name="Vassiliev H."/>
            <person name="Vo A."/>
            <person name="Wangchuk T."/>
            <person name="Wangdi T."/>
            <person name="Weiand M."/>
            <person name="Wilkinson J."/>
            <person name="Wilson A."/>
            <person name="Yadav S."/>
            <person name="Young G."/>
            <person name="Yu Q."/>
            <person name="Zembek L."/>
            <person name="Zhong D."/>
            <person name="Zimmer A."/>
            <person name="Zwirko Z."/>
            <person name="Jaffe D.B."/>
            <person name="Alvarez P."/>
            <person name="Brockman W."/>
            <person name="Butler J."/>
            <person name="Chin C."/>
            <person name="Gnerre S."/>
            <person name="Grabherr M."/>
            <person name="Kleber M."/>
            <person name="Mauceli E."/>
            <person name="MacCallum I."/>
        </authorList>
    </citation>
    <scope>NUCLEOTIDE SEQUENCE [LARGE SCALE GENOMIC DNA]</scope>
    <source>
        <strain evidence="3">white501</strain>
    </source>
</reference>
<dbReference type="Proteomes" id="UP000000304">
    <property type="component" value="Chromosome 2R"/>
</dbReference>
<evidence type="ECO:0000313" key="2">
    <source>
        <dbReference type="EMBL" id="EDX06973.1"/>
    </source>
</evidence>
<feature type="compositionally biased region" description="Polar residues" evidence="1">
    <location>
        <begin position="21"/>
        <end position="32"/>
    </location>
</feature>
<protein>
    <submittedName>
        <fullName evidence="2">GD10989</fullName>
    </submittedName>
</protein>
<organism evidence="2 3">
    <name type="scientific">Drosophila simulans</name>
    <name type="common">Fruit fly</name>
    <dbReference type="NCBI Taxonomy" id="7240"/>
    <lineage>
        <taxon>Eukaryota</taxon>
        <taxon>Metazoa</taxon>
        <taxon>Ecdysozoa</taxon>
        <taxon>Arthropoda</taxon>
        <taxon>Hexapoda</taxon>
        <taxon>Insecta</taxon>
        <taxon>Pterygota</taxon>
        <taxon>Neoptera</taxon>
        <taxon>Endopterygota</taxon>
        <taxon>Diptera</taxon>
        <taxon>Brachycera</taxon>
        <taxon>Muscomorpha</taxon>
        <taxon>Ephydroidea</taxon>
        <taxon>Drosophilidae</taxon>
        <taxon>Drosophila</taxon>
        <taxon>Sophophora</taxon>
    </lineage>
</organism>
<dbReference type="EMBL" id="CM000362">
    <property type="protein sequence ID" value="EDX06973.1"/>
    <property type="molecule type" value="Genomic_DNA"/>
</dbReference>
<feature type="compositionally biased region" description="Basic residues" evidence="1">
    <location>
        <begin position="1088"/>
        <end position="1098"/>
    </location>
</feature>
<gene>
    <name evidence="2" type="primary">Dsim\GD10989</name>
    <name evidence="2" type="ORF">Dsim_GD10989</name>
</gene>
<dbReference type="HOGENOM" id="CLU_006455_0_0_1"/>
<name>B4QEU6_DROSI</name>
<evidence type="ECO:0000256" key="1">
    <source>
        <dbReference type="SAM" id="MobiDB-lite"/>
    </source>
</evidence>
<dbReference type="OMA" id="KSRHMRP"/>
<proteinExistence type="predicted"/>
<feature type="region of interest" description="Disordered" evidence="1">
    <location>
        <begin position="1"/>
        <end position="32"/>
    </location>
</feature>
<feature type="region of interest" description="Disordered" evidence="1">
    <location>
        <begin position="1046"/>
        <end position="1099"/>
    </location>
</feature>
<feature type="region of interest" description="Disordered" evidence="1">
    <location>
        <begin position="893"/>
        <end position="915"/>
    </location>
</feature>
<evidence type="ECO:0000313" key="3">
    <source>
        <dbReference type="Proteomes" id="UP000000304"/>
    </source>
</evidence>
<sequence>MNSKNPISYLKSEKNSYYGRSPSQTSSDRYQPSLGSIISTVSIAQSLIPKLQKEHKKDEPHADADAHLFATFPEDYDPVDGIKRTMNDIIAGVAKEDKFHEKTHKKSQSQRAKNKSRMQEYALEAHGNVVSILSLRRTSQEVKNRESQAVRDLHFREQMRESFYANARPSVQARIDKLMKEVAIRDDFRPKKKPRDFVTENIVRLSNMQPTKGSQAVDEVKPQRKYPSLLRILAPNEEPVPKISEGKMSPEMHPRKPVRIRLYSDKIWRDQMDIYQSEMNKPPPDAKVCRLSDRKKCDCYLCKLLLKVLIQQNSPFEMNILSALKIKKLNMQNTCTSYYDFLTCEPNGLDSLSCSAVPRDPPSLEDLKRPPKMVKSGVQYFDVDDKATEWYLDTRRSTAEKKPCKRRFCFKFHVPVRHALRRKDKAATYAVPGRRVSPEFLSLLKQHHARMRGLEKLPRKYLSRKPSFSYYKYDAAGKSRHMRPGISTAAPLEFPCTKIDCFRHRDCSCPPKKETPPQAALSQEASNPPVSNIKVRKKQFSPFAKQKPVVLVKKDEKESKDNIKLKESQPISRLHRIYASNPSLKANEEPPKPIVSRSQPSFNSKEQLESCPCSIDQPIRLPKTCDPPIAAGKTGRSKRIRDPRCIEYENSPFYKAIKGTNYGPRNGNKKRVTSSDKKCCEDHCKIEADAQEDSPSENTFYASVSNHRELGLEYRHSPDSYDPNDMEIPPNHQRNRLGYRGFIHRSEKQKLIDRGCAPIPKCKRSKPPPYCYLWSATDPDIRKAEKRRLAEHNWCQREMFPDSKPYSYYWSTTHPDVRGEVKRRLKEADSRRICGVNQRCIQPSICSRDYSDQSEDICTCSSSTLRNQFIKKHSSDSLDPHNHLTGSRAKKLKSFGLGHSRNRKGAPNDSSLDWEDDLSTCKSNPRWPGLISRKLTADSDGHLSKKPRLLPRLHAFAKRFLWSGTKAIEFKSSQSGNGRPRHSPRSINFREASALEHQKDKQGVICSEMNPLDRKISFRDKDSTLDIRGQRDPGIWSKTIKKRVRGNSIRNTHSSGSEIVTYRSTNSSFVQPASSRRPPRGRNYQKSQAKKSPLRNRRCSSDSCSNWSCHSSDTRQQAPCQVPQPFVSRAQREWEEHRERKRAKRHVEKCGPCTDYLLTSRPTESPNPGIRRGLVTYRNYEFTTELSDSCVIEPKGNRFRLTEHCPMHRDKNYSRSRNYRHAARCCDDSDAPRHCKNPHGSRIRGGIDFHEIEYSSRRQRYTAHNFPKTLPSKLESNKTQAWKSPKHLFCFD</sequence>
<accession>B4QEU6</accession>